<sequence length="194" mass="21572">MSFKIPVLLYASLFTYIFLVLSLDITIPTQFHPRVNDTASVLLNWSSEDPSHFYVALRRSTPPDMNFTTSIQPVESFIETRDVSVVFRYTGTTFIEAFTTSTTEADSIVTLASSVFFQVDEALTTGSDPFSAVSVGGDLFSSSFNQDPFLSLGVCYFSLCGFFNHLSSLGVRYGDLCTGPFHSHYNKRLITIET</sequence>
<reference evidence="2" key="1">
    <citation type="journal article" date="2017" name="Nat. Ecol. Evol.">
        <title>Genome expansion and lineage-specific genetic innovations in the forest pathogenic fungi Armillaria.</title>
        <authorList>
            <person name="Sipos G."/>
            <person name="Prasanna A.N."/>
            <person name="Walter M.C."/>
            <person name="O'Connor E."/>
            <person name="Balint B."/>
            <person name="Krizsan K."/>
            <person name="Kiss B."/>
            <person name="Hess J."/>
            <person name="Varga T."/>
            <person name="Slot J."/>
            <person name="Riley R."/>
            <person name="Boka B."/>
            <person name="Rigling D."/>
            <person name="Barry K."/>
            <person name="Lee J."/>
            <person name="Mihaltcheva S."/>
            <person name="LaButti K."/>
            <person name="Lipzen A."/>
            <person name="Waldron R."/>
            <person name="Moloney N.M."/>
            <person name="Sperisen C."/>
            <person name="Kredics L."/>
            <person name="Vagvoelgyi C."/>
            <person name="Patrignani A."/>
            <person name="Fitzpatrick D."/>
            <person name="Nagy I."/>
            <person name="Doyle S."/>
            <person name="Anderson J.B."/>
            <person name="Grigoriev I.V."/>
            <person name="Gueldener U."/>
            <person name="Muensterkoetter M."/>
            <person name="Nagy L.G."/>
        </authorList>
    </citation>
    <scope>NUCLEOTIDE SEQUENCE [LARGE SCALE GENOMIC DNA]</scope>
    <source>
        <strain evidence="2">Ar21-2</strain>
    </source>
</reference>
<keyword evidence="2" id="KW-1185">Reference proteome</keyword>
<evidence type="ECO:0000313" key="1">
    <source>
        <dbReference type="EMBL" id="PBK96040.1"/>
    </source>
</evidence>
<dbReference type="Proteomes" id="UP000217790">
    <property type="component" value="Unassembled WGS sequence"/>
</dbReference>
<name>A0A2H3DPN1_ARMGA</name>
<dbReference type="OrthoDB" id="2972528at2759"/>
<dbReference type="InParanoid" id="A0A2H3DPN1"/>
<organism evidence="1 2">
    <name type="scientific">Armillaria gallica</name>
    <name type="common">Bulbous honey fungus</name>
    <name type="synonym">Armillaria bulbosa</name>
    <dbReference type="NCBI Taxonomy" id="47427"/>
    <lineage>
        <taxon>Eukaryota</taxon>
        <taxon>Fungi</taxon>
        <taxon>Dikarya</taxon>
        <taxon>Basidiomycota</taxon>
        <taxon>Agaricomycotina</taxon>
        <taxon>Agaricomycetes</taxon>
        <taxon>Agaricomycetidae</taxon>
        <taxon>Agaricales</taxon>
        <taxon>Marasmiineae</taxon>
        <taxon>Physalacriaceae</taxon>
        <taxon>Armillaria</taxon>
    </lineage>
</organism>
<dbReference type="AlphaFoldDB" id="A0A2H3DPN1"/>
<evidence type="ECO:0000313" key="2">
    <source>
        <dbReference type="Proteomes" id="UP000217790"/>
    </source>
</evidence>
<accession>A0A2H3DPN1</accession>
<gene>
    <name evidence="1" type="ORF">ARMGADRAFT_1077556</name>
</gene>
<proteinExistence type="predicted"/>
<dbReference type="EMBL" id="KZ293651">
    <property type="protein sequence ID" value="PBK96040.1"/>
    <property type="molecule type" value="Genomic_DNA"/>
</dbReference>
<protein>
    <submittedName>
        <fullName evidence="1">Uncharacterized protein</fullName>
    </submittedName>
</protein>